<dbReference type="PROSITE" id="PS00868">
    <property type="entry name" value="CYS_MET_METAB_PP"/>
    <property type="match status" value="1"/>
</dbReference>
<evidence type="ECO:0000256" key="9">
    <source>
        <dbReference type="RuleBase" id="RU362118"/>
    </source>
</evidence>
<evidence type="ECO:0000256" key="8">
    <source>
        <dbReference type="PIRSR" id="PIRSR001434-2"/>
    </source>
</evidence>
<evidence type="ECO:0000256" key="7">
    <source>
        <dbReference type="ARBA" id="ARBA00023239"/>
    </source>
</evidence>
<keyword evidence="11" id="KW-1185">Reference proteome</keyword>
<dbReference type="AlphaFoldDB" id="A0A6G8AM53"/>
<comment type="cofactor">
    <cofactor evidence="1 9">
        <name>pyridoxal 5'-phosphate</name>
        <dbReference type="ChEBI" id="CHEBI:597326"/>
    </cofactor>
</comment>
<dbReference type="RefSeq" id="WP_166007368.1">
    <property type="nucleotide sequence ID" value="NZ_CP049886.1"/>
</dbReference>
<dbReference type="InterPro" id="IPR015424">
    <property type="entry name" value="PyrdxlP-dep_Trfase"/>
</dbReference>
<dbReference type="EC" id="4.4.1.13" evidence="3"/>
<organism evidence="10 11">
    <name type="scientific">Vagococcus coleopterorum</name>
    <dbReference type="NCBI Taxonomy" id="2714946"/>
    <lineage>
        <taxon>Bacteria</taxon>
        <taxon>Bacillati</taxon>
        <taxon>Bacillota</taxon>
        <taxon>Bacilli</taxon>
        <taxon>Lactobacillales</taxon>
        <taxon>Enterococcaceae</taxon>
        <taxon>Vagococcus</taxon>
    </lineage>
</organism>
<keyword evidence="5 8" id="KW-0663">Pyridoxal phosphate</keyword>
<dbReference type="GO" id="GO:0008483">
    <property type="term" value="F:transaminase activity"/>
    <property type="evidence" value="ECO:0007669"/>
    <property type="project" value="UniProtKB-KW"/>
</dbReference>
<evidence type="ECO:0000256" key="5">
    <source>
        <dbReference type="ARBA" id="ARBA00022898"/>
    </source>
</evidence>
<evidence type="ECO:0000256" key="3">
    <source>
        <dbReference type="ARBA" id="ARBA00012224"/>
    </source>
</evidence>
<dbReference type="PANTHER" id="PTHR11808">
    <property type="entry name" value="TRANS-SULFURATION ENZYME FAMILY MEMBER"/>
    <property type="match status" value="1"/>
</dbReference>
<sequence length="380" mass="41001">MLDNTKLLHGYPVVDQFTGAASIPKYQASTFNQKEILGTQDYTYTRFGNPTVAALEEGIATLEGAKFGFAFSSGMAAISTVLMLLKAGEHVILPLEVYGGTCQFVNDILPNYNIEASFVDCSDIEAVKAAVKPNTKMLYIETPSNPLLKVTDIKAMVEIAKANNLMTALDNTFMTPLYQKPLEMGVDMVIESATKFLNGHSDVVAGLLATNDEELAATLKVYQKSFGGILGVEDSWLILRGMKTMGIRMEKSVQNATAIAEYMAKHPKVKNVFYPGLASHPNHDVHMSQAANGGAVLSFELADENAVADFSAALNVPIIAVSLGGVESIVSYPRTMSHACISEEERQEQGVTQGLLRFSCGIEDTEDLLADLEAALAKVK</sequence>
<dbReference type="EMBL" id="CP049886">
    <property type="protein sequence ID" value="QIL46164.1"/>
    <property type="molecule type" value="Genomic_DNA"/>
</dbReference>
<dbReference type="CDD" id="cd00614">
    <property type="entry name" value="CGS_like"/>
    <property type="match status" value="1"/>
</dbReference>
<evidence type="ECO:0000256" key="4">
    <source>
        <dbReference type="ARBA" id="ARBA00022605"/>
    </source>
</evidence>
<dbReference type="FunFam" id="3.90.1150.10:FF:000033">
    <property type="entry name" value="Cystathionine gamma-synthase"/>
    <property type="match status" value="1"/>
</dbReference>
<dbReference type="GO" id="GO:0019346">
    <property type="term" value="P:transsulfuration"/>
    <property type="evidence" value="ECO:0007669"/>
    <property type="project" value="InterPro"/>
</dbReference>
<comment type="similarity">
    <text evidence="2 9">Belongs to the trans-sulfuration enzymes family.</text>
</comment>
<dbReference type="GO" id="GO:0009086">
    <property type="term" value="P:methionine biosynthetic process"/>
    <property type="evidence" value="ECO:0007669"/>
    <property type="project" value="UniProtKB-KW"/>
</dbReference>
<dbReference type="Gene3D" id="3.90.1150.10">
    <property type="entry name" value="Aspartate Aminotransferase, domain 1"/>
    <property type="match status" value="1"/>
</dbReference>
<dbReference type="Proteomes" id="UP000500890">
    <property type="component" value="Chromosome"/>
</dbReference>
<evidence type="ECO:0000256" key="6">
    <source>
        <dbReference type="ARBA" id="ARBA00023167"/>
    </source>
</evidence>
<dbReference type="Gene3D" id="3.40.640.10">
    <property type="entry name" value="Type I PLP-dependent aspartate aminotransferase-like (Major domain)"/>
    <property type="match status" value="1"/>
</dbReference>
<evidence type="ECO:0000256" key="1">
    <source>
        <dbReference type="ARBA" id="ARBA00001933"/>
    </source>
</evidence>
<accession>A0A6G8AM53</accession>
<name>A0A6G8AM53_9ENTE</name>
<dbReference type="InterPro" id="IPR015422">
    <property type="entry name" value="PyrdxlP-dep_Trfase_small"/>
</dbReference>
<feature type="modified residue" description="N6-(pyridoxal phosphate)lysine" evidence="8">
    <location>
        <position position="195"/>
    </location>
</feature>
<dbReference type="GO" id="GO:0030170">
    <property type="term" value="F:pyridoxal phosphate binding"/>
    <property type="evidence" value="ECO:0007669"/>
    <property type="project" value="InterPro"/>
</dbReference>
<keyword evidence="10" id="KW-0032">Aminotransferase</keyword>
<keyword evidence="4" id="KW-0028">Amino-acid biosynthesis</keyword>
<dbReference type="PIRSF" id="PIRSF001434">
    <property type="entry name" value="CGS"/>
    <property type="match status" value="1"/>
</dbReference>
<dbReference type="GO" id="GO:0005737">
    <property type="term" value="C:cytoplasm"/>
    <property type="evidence" value="ECO:0007669"/>
    <property type="project" value="TreeGrafter"/>
</dbReference>
<dbReference type="GO" id="GO:0047804">
    <property type="term" value="F:cysteine-S-conjugate beta-lyase activity"/>
    <property type="evidence" value="ECO:0007669"/>
    <property type="project" value="UniProtKB-EC"/>
</dbReference>
<dbReference type="InterPro" id="IPR015421">
    <property type="entry name" value="PyrdxlP-dep_Trfase_major"/>
</dbReference>
<dbReference type="KEGG" id="vah:G7081_03285"/>
<dbReference type="SUPFAM" id="SSF53383">
    <property type="entry name" value="PLP-dependent transferases"/>
    <property type="match status" value="1"/>
</dbReference>
<dbReference type="PANTHER" id="PTHR11808:SF50">
    <property type="entry name" value="CYSTATHIONINE BETA-LYASE"/>
    <property type="match status" value="1"/>
</dbReference>
<keyword evidence="10" id="KW-0808">Transferase</keyword>
<dbReference type="FunFam" id="3.40.640.10:FF:000009">
    <property type="entry name" value="Cystathionine gamma-synthase homolog"/>
    <property type="match status" value="1"/>
</dbReference>
<evidence type="ECO:0000313" key="11">
    <source>
        <dbReference type="Proteomes" id="UP000500890"/>
    </source>
</evidence>
<evidence type="ECO:0000256" key="2">
    <source>
        <dbReference type="ARBA" id="ARBA00009077"/>
    </source>
</evidence>
<proteinExistence type="inferred from homology"/>
<dbReference type="Pfam" id="PF01053">
    <property type="entry name" value="Cys_Met_Meta_PP"/>
    <property type="match status" value="1"/>
</dbReference>
<gene>
    <name evidence="10" type="ORF">G7081_03285</name>
</gene>
<dbReference type="InterPro" id="IPR000277">
    <property type="entry name" value="Cys/Met-Metab_PyrdxlP-dep_enz"/>
</dbReference>
<reference evidence="10 11" key="1">
    <citation type="submission" date="2020-03" db="EMBL/GenBank/DDBJ databases">
        <title>Vagococcus sp. nov., isolated from beetles.</title>
        <authorList>
            <person name="Hyun D.-W."/>
            <person name="Bae J.-W."/>
        </authorList>
    </citation>
    <scope>NUCLEOTIDE SEQUENCE [LARGE SCALE GENOMIC DNA]</scope>
    <source>
        <strain evidence="10 11">HDW17A</strain>
    </source>
</reference>
<keyword evidence="6" id="KW-0486">Methionine biosynthesis</keyword>
<keyword evidence="7" id="KW-0456">Lyase</keyword>
<dbReference type="InterPro" id="IPR054542">
    <property type="entry name" value="Cys_met_metab_PP"/>
</dbReference>
<protein>
    <recommendedName>
        <fullName evidence="3">cysteine-S-conjugate beta-lyase</fullName>
        <ecNumber evidence="3">4.4.1.13</ecNumber>
    </recommendedName>
</protein>
<evidence type="ECO:0000313" key="10">
    <source>
        <dbReference type="EMBL" id="QIL46164.1"/>
    </source>
</evidence>